<evidence type="ECO:0000256" key="1">
    <source>
        <dbReference type="SAM" id="Phobius"/>
    </source>
</evidence>
<feature type="transmembrane region" description="Helical" evidence="1">
    <location>
        <begin position="52"/>
        <end position="72"/>
    </location>
</feature>
<feature type="transmembrane region" description="Helical" evidence="1">
    <location>
        <begin position="241"/>
        <end position="265"/>
    </location>
</feature>
<dbReference type="AlphaFoldDB" id="A0A812QST5"/>
<dbReference type="Proteomes" id="UP000604046">
    <property type="component" value="Unassembled WGS sequence"/>
</dbReference>
<keyword evidence="1" id="KW-1133">Transmembrane helix</keyword>
<evidence type="ECO:0000313" key="3">
    <source>
        <dbReference type="Proteomes" id="UP000604046"/>
    </source>
</evidence>
<feature type="transmembrane region" description="Helical" evidence="1">
    <location>
        <begin position="277"/>
        <end position="298"/>
    </location>
</feature>
<evidence type="ECO:0000313" key="2">
    <source>
        <dbReference type="EMBL" id="CAE7401965.1"/>
    </source>
</evidence>
<reference evidence="2" key="1">
    <citation type="submission" date="2021-02" db="EMBL/GenBank/DDBJ databases">
        <authorList>
            <person name="Dougan E. K."/>
            <person name="Rhodes N."/>
            <person name="Thang M."/>
            <person name="Chan C."/>
        </authorList>
    </citation>
    <scope>NUCLEOTIDE SEQUENCE</scope>
</reference>
<dbReference type="EMBL" id="CAJNDS010002266">
    <property type="protein sequence ID" value="CAE7401965.1"/>
    <property type="molecule type" value="Genomic_DNA"/>
</dbReference>
<keyword evidence="1" id="KW-0812">Transmembrane</keyword>
<sequence length="336" mass="35978">MRERKLARRQCLTGAVAASLLVPAGRKAKHCRATADGIQTPARRSRAELQKAFATIMVQALVCGSIGGLLFCPLSEGLRSLMATPAQEVLKDDMTQFTQNAFAVVLLVFGLLLGETLAMLLQRQDRLYCAIFQEVSEARSLVEQLTLLGGARQGRAAVSEWTSNSATLLDSMETYLVQDLQRLGEARILQNAGDEPDPLESLLFCTSVGVPSSVCSSVRAIRQARASRLAAAQRQFPVAHLLLIGVFGTCSLSIFLLLGAGLAGFEAAEATRPGHLLAILAPLFGLLVGVQAITAAVLRELSLPGGSQIFRAQDVVQQSLEGLLAELRQRRANLMG</sequence>
<keyword evidence="1" id="KW-0472">Membrane</keyword>
<keyword evidence="3" id="KW-1185">Reference proteome</keyword>
<feature type="transmembrane region" description="Helical" evidence="1">
    <location>
        <begin position="101"/>
        <end position="121"/>
    </location>
</feature>
<proteinExistence type="predicted"/>
<comment type="caution">
    <text evidence="2">The sequence shown here is derived from an EMBL/GenBank/DDBJ whole genome shotgun (WGS) entry which is preliminary data.</text>
</comment>
<accession>A0A812QST5</accession>
<name>A0A812QST5_9DINO</name>
<organism evidence="2 3">
    <name type="scientific">Symbiodinium natans</name>
    <dbReference type="NCBI Taxonomy" id="878477"/>
    <lineage>
        <taxon>Eukaryota</taxon>
        <taxon>Sar</taxon>
        <taxon>Alveolata</taxon>
        <taxon>Dinophyceae</taxon>
        <taxon>Suessiales</taxon>
        <taxon>Symbiodiniaceae</taxon>
        <taxon>Symbiodinium</taxon>
    </lineage>
</organism>
<gene>
    <name evidence="2" type="primary">tyrP-A</name>
    <name evidence="2" type="ORF">SNAT2548_LOCUS21878</name>
</gene>
<protein>
    <submittedName>
        <fullName evidence="2">TyrP-A protein</fullName>
    </submittedName>
</protein>
<dbReference type="OrthoDB" id="10472777at2759"/>